<keyword evidence="7 11" id="KW-0297">G-protein coupled receptor</keyword>
<dbReference type="GO" id="GO:0004930">
    <property type="term" value="F:G protein-coupled receptor activity"/>
    <property type="evidence" value="ECO:0007669"/>
    <property type="project" value="UniProtKB-KW"/>
</dbReference>
<dbReference type="PRINTS" id="PR00237">
    <property type="entry name" value="GPCRRHODOPSN"/>
</dbReference>
<feature type="transmembrane region" description="Helical" evidence="12">
    <location>
        <begin position="132"/>
        <end position="159"/>
    </location>
</feature>
<reference evidence="15" key="1">
    <citation type="journal article" date="2016" name="Nature">
        <title>Genome evolution in the allotetraploid frog Xenopus laevis.</title>
        <authorList>
            <person name="Session A.M."/>
            <person name="Uno Y."/>
            <person name="Kwon T."/>
            <person name="Chapman J.A."/>
            <person name="Toyoda A."/>
            <person name="Takahashi S."/>
            <person name="Fukui A."/>
            <person name="Hikosaka A."/>
            <person name="Suzuki A."/>
            <person name="Kondo M."/>
            <person name="van Heeringen S.J."/>
            <person name="Quigley I."/>
            <person name="Heinz S."/>
            <person name="Ogino H."/>
            <person name="Ochi H."/>
            <person name="Hellsten U."/>
            <person name="Lyons J.B."/>
            <person name="Simakov O."/>
            <person name="Putnam N."/>
            <person name="Stites J."/>
            <person name="Kuroki Y."/>
            <person name="Tanaka T."/>
            <person name="Michiue T."/>
            <person name="Watanabe M."/>
            <person name="Bogdanovic O."/>
            <person name="Lister R."/>
            <person name="Georgiou G."/>
            <person name="Paranjpe S.S."/>
            <person name="van Kruijsbergen I."/>
            <person name="Shu S."/>
            <person name="Carlson J."/>
            <person name="Kinoshita T."/>
            <person name="Ohta Y."/>
            <person name="Mawaribuchi S."/>
            <person name="Jenkins J."/>
            <person name="Grimwood J."/>
            <person name="Schmutz J."/>
            <person name="Mitros T."/>
            <person name="Mozaffari S.V."/>
            <person name="Suzuki Y."/>
            <person name="Haramoto Y."/>
            <person name="Yamamoto T.S."/>
            <person name="Takagi C."/>
            <person name="Heald R."/>
            <person name="Miller K."/>
            <person name="Haudenschild C."/>
            <person name="Kitzman J."/>
            <person name="Nakayama T."/>
            <person name="Izutsu Y."/>
            <person name="Robert J."/>
            <person name="Fortriede J."/>
            <person name="Burns K."/>
            <person name="Lotay V."/>
            <person name="Karimi K."/>
            <person name="Yasuoka Y."/>
            <person name="Dichmann D.S."/>
            <person name="Flajnik M.F."/>
            <person name="Houston D.W."/>
            <person name="Shendure J."/>
            <person name="DuPasquier L."/>
            <person name="Vize P.D."/>
            <person name="Zorn A.M."/>
            <person name="Ito M."/>
            <person name="Marcotte E.M."/>
            <person name="Wallingford J.B."/>
            <person name="Ito Y."/>
            <person name="Asashima M."/>
            <person name="Ueno N."/>
            <person name="Matsuda Y."/>
            <person name="Veenstra G.J."/>
            <person name="Fujiyama A."/>
            <person name="Harland R.M."/>
            <person name="Taira M."/>
            <person name="Rokhsar D.S."/>
        </authorList>
    </citation>
    <scope>NUCLEOTIDE SEQUENCE [LARGE SCALE GENOMIC DNA]</scope>
    <source>
        <strain evidence="15">J</strain>
    </source>
</reference>
<keyword evidence="2" id="KW-1003">Cell membrane</keyword>
<keyword evidence="6 12" id="KW-1133">Transmembrane helix</keyword>
<evidence type="ECO:0000256" key="2">
    <source>
        <dbReference type="ARBA" id="ARBA00022475"/>
    </source>
</evidence>
<organism evidence="14 15">
    <name type="scientific">Xenopus laevis</name>
    <name type="common">African clawed frog</name>
    <dbReference type="NCBI Taxonomy" id="8355"/>
    <lineage>
        <taxon>Eukaryota</taxon>
        <taxon>Metazoa</taxon>
        <taxon>Chordata</taxon>
        <taxon>Craniata</taxon>
        <taxon>Vertebrata</taxon>
        <taxon>Euteleostomi</taxon>
        <taxon>Amphibia</taxon>
        <taxon>Batrachia</taxon>
        <taxon>Anura</taxon>
        <taxon>Pipoidea</taxon>
        <taxon>Pipidae</taxon>
        <taxon>Xenopodinae</taxon>
        <taxon>Xenopus</taxon>
        <taxon>Xenopus</taxon>
    </lineage>
</organism>
<dbReference type="EMBL" id="CM004481">
    <property type="protein sequence ID" value="OCT65158.1"/>
    <property type="molecule type" value="Genomic_DNA"/>
</dbReference>
<evidence type="ECO:0000256" key="5">
    <source>
        <dbReference type="ARBA" id="ARBA00022725"/>
    </source>
</evidence>
<proteinExistence type="inferred from homology"/>
<feature type="transmembrane region" description="Helical" evidence="12">
    <location>
        <begin position="229"/>
        <end position="252"/>
    </location>
</feature>
<evidence type="ECO:0000256" key="4">
    <source>
        <dbReference type="ARBA" id="ARBA00022692"/>
    </source>
</evidence>
<dbReference type="PANTHER" id="PTHR26453">
    <property type="entry name" value="OLFACTORY RECEPTOR"/>
    <property type="match status" value="1"/>
</dbReference>
<gene>
    <name evidence="14" type="ORF">XELAEV_18041397mg</name>
</gene>
<feature type="transmembrane region" description="Helical" evidence="12">
    <location>
        <begin position="51"/>
        <end position="72"/>
    </location>
</feature>
<evidence type="ECO:0000256" key="10">
    <source>
        <dbReference type="ARBA" id="ARBA00023224"/>
    </source>
</evidence>
<dbReference type="InterPro" id="IPR000725">
    <property type="entry name" value="Olfact_rcpt"/>
</dbReference>
<evidence type="ECO:0000313" key="14">
    <source>
        <dbReference type="EMBL" id="OCT65158.1"/>
    </source>
</evidence>
<evidence type="ECO:0000313" key="15">
    <source>
        <dbReference type="Proteomes" id="UP000694892"/>
    </source>
</evidence>
<dbReference type="SUPFAM" id="SSF81321">
    <property type="entry name" value="Family A G protein-coupled receptor-like"/>
    <property type="match status" value="1"/>
</dbReference>
<dbReference type="Pfam" id="PF13853">
    <property type="entry name" value="7tm_4"/>
    <property type="match status" value="1"/>
</dbReference>
<feature type="transmembrane region" description="Helical" evidence="12">
    <location>
        <begin position="92"/>
        <end position="111"/>
    </location>
</feature>
<dbReference type="PRINTS" id="PR00245">
    <property type="entry name" value="OLFACTORYR"/>
</dbReference>
<dbReference type="GO" id="GO:0004984">
    <property type="term" value="F:olfactory receptor activity"/>
    <property type="evidence" value="ECO:0007669"/>
    <property type="project" value="InterPro"/>
</dbReference>
<evidence type="ECO:0000256" key="3">
    <source>
        <dbReference type="ARBA" id="ARBA00022606"/>
    </source>
</evidence>
<keyword evidence="8 12" id="KW-0472">Membrane</keyword>
<protein>
    <recommendedName>
        <fullName evidence="13">G-protein coupled receptors family 1 profile domain-containing protein</fullName>
    </recommendedName>
</protein>
<keyword evidence="4 11" id="KW-0812">Transmembrane</keyword>
<evidence type="ECO:0000256" key="1">
    <source>
        <dbReference type="ARBA" id="ARBA00004651"/>
    </source>
</evidence>
<comment type="similarity">
    <text evidence="11">Belongs to the G-protein coupled receptor 1 family.</text>
</comment>
<comment type="subcellular location">
    <subcellularLocation>
        <location evidence="1">Cell membrane</location>
        <topology evidence="1">Multi-pass membrane protein</topology>
    </subcellularLocation>
</comment>
<feature type="domain" description="G-protein coupled receptors family 1 profile" evidence="13">
    <location>
        <begin position="32"/>
        <end position="281"/>
    </location>
</feature>
<dbReference type="CDD" id="cd13954">
    <property type="entry name" value="7tmA_OR"/>
    <property type="match status" value="1"/>
</dbReference>
<dbReference type="PROSITE" id="PS00237">
    <property type="entry name" value="G_PROTEIN_RECEP_F1_1"/>
    <property type="match status" value="1"/>
</dbReference>
<dbReference type="GO" id="GO:0005886">
    <property type="term" value="C:plasma membrane"/>
    <property type="evidence" value="ECO:0007669"/>
    <property type="project" value="UniProtKB-SubCell"/>
</dbReference>
<dbReference type="InterPro" id="IPR000276">
    <property type="entry name" value="GPCR_Rhodpsn"/>
</dbReference>
<evidence type="ECO:0000256" key="7">
    <source>
        <dbReference type="ARBA" id="ARBA00023040"/>
    </source>
</evidence>
<dbReference type="InterPro" id="IPR017452">
    <property type="entry name" value="GPCR_Rhodpsn_7TM"/>
</dbReference>
<feature type="transmembrane region" description="Helical" evidence="12">
    <location>
        <begin position="16"/>
        <end position="39"/>
    </location>
</feature>
<dbReference type="PROSITE" id="PS50262">
    <property type="entry name" value="G_PROTEIN_RECEP_F1_2"/>
    <property type="match status" value="1"/>
</dbReference>
<keyword evidence="9 11" id="KW-0675">Receptor</keyword>
<dbReference type="AlphaFoldDB" id="A0A974C244"/>
<evidence type="ECO:0000256" key="11">
    <source>
        <dbReference type="RuleBase" id="RU000688"/>
    </source>
</evidence>
<keyword evidence="5" id="KW-0552">Olfaction</keyword>
<sequence>MEFTLLGLSHLSGFRGFIFLVYVTVFFMTVLGNCLIIVAITVDAHLHTPMYFFLVNLSLLDMCYTSITVPNILCDIALQSSTISFAGCMSQAYLFTLCATVECMLLAAMACDRYVAICRPLHYTLIINRSACVLLAVFAWLCGLLNATINTLLTLGLVFCGANSIKHMYCEVQPLIRLSCSDTRINDICATLSAAMFGVGCLILILTSYFFIGMAIVRIPGQDGKIKAFSTCTSHIIVVLLYYGALIFMYLLPSASSSQALNMAVSMVYSTGTPMLNPIIYSLRNQQSWWSQLNRENQEMLAASIKTEEIETEIKNAKPSKAPGPDGFTVKYYKHFDKQLISHLKDLYQSLLEGSPLTQHMQTASIRMTSKLGKDPHNCYSYRPISLINTASKMFAKILANRLSTLHPEIIHKDQLGFVPGRQEVDSILCVWAHTATANATGCHGSRVLAIVAQPVTNLEGAVILAPATVVHGVSGVVARRRAIKQATARLVQLHSKPSLPTAPQGPRTEPWLLLFLIKGTHHTIAPVGALQLQFQRSPDQGGSFRVKSKFTVVKGSVVTVNEIQAKVQQAGSKGSELPYQSRNMDISMFYPGALLWSETLPMDQEL</sequence>
<evidence type="ECO:0000256" key="9">
    <source>
        <dbReference type="ARBA" id="ARBA00023170"/>
    </source>
</evidence>
<keyword evidence="10 11" id="KW-0807">Transducer</keyword>
<feature type="transmembrane region" description="Helical" evidence="12">
    <location>
        <begin position="194"/>
        <end position="217"/>
    </location>
</feature>
<dbReference type="FunFam" id="1.20.1070.10:FF:000015">
    <property type="entry name" value="Olfactory receptor"/>
    <property type="match status" value="1"/>
</dbReference>
<evidence type="ECO:0000256" key="12">
    <source>
        <dbReference type="SAM" id="Phobius"/>
    </source>
</evidence>
<dbReference type="Proteomes" id="UP000694892">
    <property type="component" value="Chromosome 8S"/>
</dbReference>
<keyword evidence="3" id="KW-0716">Sensory transduction</keyword>
<dbReference type="Gene3D" id="1.20.1070.10">
    <property type="entry name" value="Rhodopsin 7-helix transmembrane proteins"/>
    <property type="match status" value="1"/>
</dbReference>
<evidence type="ECO:0000256" key="8">
    <source>
        <dbReference type="ARBA" id="ARBA00023136"/>
    </source>
</evidence>
<name>A0A974C244_XENLA</name>
<evidence type="ECO:0000256" key="6">
    <source>
        <dbReference type="ARBA" id="ARBA00022989"/>
    </source>
</evidence>
<evidence type="ECO:0000259" key="13">
    <source>
        <dbReference type="PROSITE" id="PS50262"/>
    </source>
</evidence>
<accession>A0A974C244</accession>